<keyword evidence="2 6" id="KW-0732">Signal</keyword>
<evidence type="ECO:0000256" key="4">
    <source>
        <dbReference type="ARBA" id="ARBA00023065"/>
    </source>
</evidence>
<feature type="signal peptide" evidence="6">
    <location>
        <begin position="1"/>
        <end position="28"/>
    </location>
</feature>
<organism evidence="8 9">
    <name type="scientific">Parasphingorhabdus cellanae</name>
    <dbReference type="NCBI Taxonomy" id="2806553"/>
    <lineage>
        <taxon>Bacteria</taxon>
        <taxon>Pseudomonadati</taxon>
        <taxon>Pseudomonadota</taxon>
        <taxon>Alphaproteobacteria</taxon>
        <taxon>Sphingomonadales</taxon>
        <taxon>Sphingomonadaceae</taxon>
        <taxon>Parasphingorhabdus</taxon>
    </lineage>
</organism>
<evidence type="ECO:0000259" key="7">
    <source>
        <dbReference type="Pfam" id="PF07715"/>
    </source>
</evidence>
<feature type="chain" id="PRO_5045423518" evidence="6">
    <location>
        <begin position="29"/>
        <end position="188"/>
    </location>
</feature>
<evidence type="ECO:0000256" key="1">
    <source>
        <dbReference type="ARBA" id="ARBA00022496"/>
    </source>
</evidence>
<dbReference type="RefSeq" id="WP_207988795.1">
    <property type="nucleotide sequence ID" value="NZ_CP071794.1"/>
</dbReference>
<keyword evidence="5" id="KW-0812">Transmembrane</keyword>
<keyword evidence="5" id="KW-1134">Transmembrane beta strand</keyword>
<dbReference type="PANTHER" id="PTHR32552">
    <property type="entry name" value="FERRICHROME IRON RECEPTOR-RELATED"/>
    <property type="match status" value="1"/>
</dbReference>
<dbReference type="InterPro" id="IPR039426">
    <property type="entry name" value="TonB-dep_rcpt-like"/>
</dbReference>
<dbReference type="Pfam" id="PF07715">
    <property type="entry name" value="Plug"/>
    <property type="match status" value="1"/>
</dbReference>
<dbReference type="PANTHER" id="PTHR32552:SF68">
    <property type="entry name" value="FERRICHROME OUTER MEMBRANE TRANSPORTER_PHAGE RECEPTOR"/>
    <property type="match status" value="1"/>
</dbReference>
<sequence length="188" mass="20006">MTSGFNHMRIAFLLSACASSALTVPSMAQTNRPAENAQSSDAAVAEDSTIVVTAFKRDYLANEDQSIALGIDLSQLETPAAVSVISEDILKDQQVNNVDDALRNVAGVTKFKTGNGGEEKFSIRGFDASQSIYKDGARINNALNASNIPSTETANLQRIEILKGPSALLYGQGQPGGIINYVTKRPEL</sequence>
<evidence type="ECO:0000256" key="2">
    <source>
        <dbReference type="ARBA" id="ARBA00022729"/>
    </source>
</evidence>
<proteinExistence type="inferred from homology"/>
<keyword evidence="1" id="KW-0410">Iron transport</keyword>
<accession>A0ABX7T8K2</accession>
<dbReference type="InterPro" id="IPR037066">
    <property type="entry name" value="Plug_dom_sf"/>
</dbReference>
<evidence type="ECO:0000313" key="9">
    <source>
        <dbReference type="Proteomes" id="UP000663923"/>
    </source>
</evidence>
<protein>
    <submittedName>
        <fullName evidence="8">Plug domain-containing protein</fullName>
    </submittedName>
</protein>
<evidence type="ECO:0000313" key="8">
    <source>
        <dbReference type="EMBL" id="QTD56807.1"/>
    </source>
</evidence>
<keyword evidence="3" id="KW-0408">Iron</keyword>
<dbReference type="Proteomes" id="UP000663923">
    <property type="component" value="Chromosome"/>
</dbReference>
<keyword evidence="4" id="KW-0406">Ion transport</keyword>
<comment type="subcellular location">
    <subcellularLocation>
        <location evidence="5">Cell outer membrane</location>
        <topology evidence="5">Multi-pass membrane protein</topology>
    </subcellularLocation>
</comment>
<dbReference type="InterPro" id="IPR012910">
    <property type="entry name" value="Plug_dom"/>
</dbReference>
<dbReference type="Gene3D" id="2.170.130.10">
    <property type="entry name" value="TonB-dependent receptor, plug domain"/>
    <property type="match status" value="1"/>
</dbReference>
<name>A0ABX7T8K2_9SPHN</name>
<dbReference type="SUPFAM" id="SSF56935">
    <property type="entry name" value="Porins"/>
    <property type="match status" value="1"/>
</dbReference>
<evidence type="ECO:0000256" key="5">
    <source>
        <dbReference type="PROSITE-ProRule" id="PRU01360"/>
    </source>
</evidence>
<keyword evidence="9" id="KW-1185">Reference proteome</keyword>
<keyword evidence="5" id="KW-0472">Membrane</keyword>
<comment type="similarity">
    <text evidence="5">Belongs to the TonB-dependent receptor family.</text>
</comment>
<feature type="domain" description="TonB-dependent receptor plug" evidence="7">
    <location>
        <begin position="75"/>
        <end position="178"/>
    </location>
</feature>
<evidence type="ECO:0000256" key="6">
    <source>
        <dbReference type="SAM" id="SignalP"/>
    </source>
</evidence>
<reference evidence="8 9" key="1">
    <citation type="submission" date="2021-03" db="EMBL/GenBank/DDBJ databases">
        <title>Complete genome of Parasphingorhabdus_sp.JHSY0214.</title>
        <authorList>
            <person name="Yoo J.H."/>
            <person name="Bae J.W."/>
        </authorList>
    </citation>
    <scope>NUCLEOTIDE SEQUENCE [LARGE SCALE GENOMIC DNA]</scope>
    <source>
        <strain evidence="8 9">JHSY0214</strain>
    </source>
</reference>
<gene>
    <name evidence="8" type="ORF">J4G78_04320</name>
</gene>
<dbReference type="EMBL" id="CP071794">
    <property type="protein sequence ID" value="QTD56807.1"/>
    <property type="molecule type" value="Genomic_DNA"/>
</dbReference>
<dbReference type="PROSITE" id="PS52016">
    <property type="entry name" value="TONB_DEPENDENT_REC_3"/>
    <property type="match status" value="1"/>
</dbReference>
<evidence type="ECO:0000256" key="3">
    <source>
        <dbReference type="ARBA" id="ARBA00023004"/>
    </source>
</evidence>
<keyword evidence="5" id="KW-0813">Transport</keyword>
<keyword evidence="5" id="KW-0998">Cell outer membrane</keyword>